<feature type="compositionally biased region" description="Low complexity" evidence="6">
    <location>
        <begin position="110"/>
        <end position="120"/>
    </location>
</feature>
<proteinExistence type="inferred from homology"/>
<accession>A0A834WJJ6</accession>
<gene>
    <name evidence="9" type="ORF">G2W53_024729</name>
</gene>
<keyword evidence="7" id="KW-0812">Transmembrane</keyword>
<dbReference type="Pfam" id="PF03016">
    <property type="entry name" value="Exostosin_GT47"/>
    <property type="match status" value="1"/>
</dbReference>
<feature type="region of interest" description="Disordered" evidence="6">
    <location>
        <begin position="106"/>
        <end position="139"/>
    </location>
</feature>
<evidence type="ECO:0000256" key="2">
    <source>
        <dbReference type="ARBA" id="ARBA00010271"/>
    </source>
</evidence>
<evidence type="ECO:0000256" key="6">
    <source>
        <dbReference type="SAM" id="MobiDB-lite"/>
    </source>
</evidence>
<sequence>MDRPSLLSYDSQRRLSGSSSFSYKGFFLTPKWLALLTSYFILFYIYSTSNIFIRHLLHPSPSDLFQPPPSTIHLISTFHPNASHHIHDSLESITSEVGVNVIIGEDEEAGSSQSQRSSSNGEERENDNKEENEDVYHDRGVFEEEYEEMKRKLKIYVYPHGKEEAFANVLVAVEYEPGGNYASESYFKKALMRSEFITEDPAEADLFFMPFSIASLRHDRRVGVGGIQDFVRDYIGQISGKYPYWNRTGGADHFYVACHSVGRTAMEKAAQVKFNAIQVVCSSSYFLSGYIAHKDASLPQIWPRHGNPPNIGSSNRKRLAFFAGGVNSRERIHLVKTWKNDTEIFAHAGRLKTPYADELLRSKYCLHAKGYEVNTARIGDSLYYGCVPVVLADYYDLPFTDVLNWKSFSVVVNAVDIPLLKKVLKGITSQEYLTLQSNVMKVRKHFQWHSTPQDFDAFYMVMYELWLRRSSIKFPLY</sequence>
<feature type="compositionally biased region" description="Basic and acidic residues" evidence="6">
    <location>
        <begin position="121"/>
        <end position="139"/>
    </location>
</feature>
<dbReference type="Proteomes" id="UP000634136">
    <property type="component" value="Unassembled WGS sequence"/>
</dbReference>
<comment type="caution">
    <text evidence="9">The sequence shown here is derived from an EMBL/GenBank/DDBJ whole genome shotgun (WGS) entry which is preliminary data.</text>
</comment>
<keyword evidence="4" id="KW-0735">Signal-anchor</keyword>
<dbReference type="GO" id="GO:0016757">
    <property type="term" value="F:glycosyltransferase activity"/>
    <property type="evidence" value="ECO:0007669"/>
    <property type="project" value="UniProtKB-KW"/>
</dbReference>
<name>A0A834WJJ6_9FABA</name>
<dbReference type="OrthoDB" id="1924787at2759"/>
<evidence type="ECO:0000256" key="7">
    <source>
        <dbReference type="SAM" id="Phobius"/>
    </source>
</evidence>
<dbReference type="GO" id="GO:0000139">
    <property type="term" value="C:Golgi membrane"/>
    <property type="evidence" value="ECO:0007669"/>
    <property type="project" value="UniProtKB-SubCell"/>
</dbReference>
<dbReference type="InterPro" id="IPR040911">
    <property type="entry name" value="Exostosin_GT47"/>
</dbReference>
<keyword evidence="9" id="KW-0808">Transferase</keyword>
<feature type="transmembrane region" description="Helical" evidence="7">
    <location>
        <begin position="21"/>
        <end position="46"/>
    </location>
</feature>
<evidence type="ECO:0000313" key="9">
    <source>
        <dbReference type="EMBL" id="KAF7819274.1"/>
    </source>
</evidence>
<organism evidence="9 10">
    <name type="scientific">Senna tora</name>
    <dbReference type="NCBI Taxonomy" id="362788"/>
    <lineage>
        <taxon>Eukaryota</taxon>
        <taxon>Viridiplantae</taxon>
        <taxon>Streptophyta</taxon>
        <taxon>Embryophyta</taxon>
        <taxon>Tracheophyta</taxon>
        <taxon>Spermatophyta</taxon>
        <taxon>Magnoliopsida</taxon>
        <taxon>eudicotyledons</taxon>
        <taxon>Gunneridae</taxon>
        <taxon>Pentapetalae</taxon>
        <taxon>rosids</taxon>
        <taxon>fabids</taxon>
        <taxon>Fabales</taxon>
        <taxon>Fabaceae</taxon>
        <taxon>Caesalpinioideae</taxon>
        <taxon>Cassia clade</taxon>
        <taxon>Senna</taxon>
    </lineage>
</organism>
<evidence type="ECO:0000259" key="8">
    <source>
        <dbReference type="Pfam" id="PF03016"/>
    </source>
</evidence>
<protein>
    <submittedName>
        <fullName evidence="9">Putative glycosyltransferase</fullName>
    </submittedName>
</protein>
<evidence type="ECO:0000256" key="1">
    <source>
        <dbReference type="ARBA" id="ARBA00004323"/>
    </source>
</evidence>
<evidence type="ECO:0000256" key="5">
    <source>
        <dbReference type="ARBA" id="ARBA00023034"/>
    </source>
</evidence>
<comment type="similarity">
    <text evidence="2">Belongs to the glycosyltransferase 47 family.</text>
</comment>
<keyword evidence="5" id="KW-0333">Golgi apparatus</keyword>
<evidence type="ECO:0000313" key="10">
    <source>
        <dbReference type="Proteomes" id="UP000634136"/>
    </source>
</evidence>
<keyword evidence="7" id="KW-1133">Transmembrane helix</keyword>
<dbReference type="PANTHER" id="PTHR11062">
    <property type="entry name" value="EXOSTOSIN HEPARAN SULFATE GLYCOSYLTRANSFERASE -RELATED"/>
    <property type="match status" value="1"/>
</dbReference>
<evidence type="ECO:0000256" key="3">
    <source>
        <dbReference type="ARBA" id="ARBA00022676"/>
    </source>
</evidence>
<reference evidence="9" key="1">
    <citation type="submission" date="2020-09" db="EMBL/GenBank/DDBJ databases">
        <title>Genome-Enabled Discovery of Anthraquinone Biosynthesis in Senna tora.</title>
        <authorList>
            <person name="Kang S.-H."/>
            <person name="Pandey R.P."/>
            <person name="Lee C.-M."/>
            <person name="Sim J.-S."/>
            <person name="Jeong J.-T."/>
            <person name="Choi B.-S."/>
            <person name="Jung M."/>
            <person name="Ginzburg D."/>
            <person name="Zhao K."/>
            <person name="Won S.Y."/>
            <person name="Oh T.-J."/>
            <person name="Yu Y."/>
            <person name="Kim N.-H."/>
            <person name="Lee O.R."/>
            <person name="Lee T.-H."/>
            <person name="Bashyal P."/>
            <person name="Kim T.-S."/>
            <person name="Lee W.-H."/>
            <person name="Kawkins C."/>
            <person name="Kim C.-K."/>
            <person name="Kim J.S."/>
            <person name="Ahn B.O."/>
            <person name="Rhee S.Y."/>
            <person name="Sohng J.K."/>
        </authorList>
    </citation>
    <scope>NUCLEOTIDE SEQUENCE</scope>
    <source>
        <tissue evidence="9">Leaf</tissue>
    </source>
</reference>
<keyword evidence="7" id="KW-0472">Membrane</keyword>
<comment type="subcellular location">
    <subcellularLocation>
        <location evidence="1">Golgi apparatus membrane</location>
        <topology evidence="1">Single-pass type II membrane protein</topology>
    </subcellularLocation>
</comment>
<dbReference type="EMBL" id="JAAIUW010000008">
    <property type="protein sequence ID" value="KAF7819274.1"/>
    <property type="molecule type" value="Genomic_DNA"/>
</dbReference>
<dbReference type="PANTHER" id="PTHR11062:SF95">
    <property type="entry name" value="EXOSTOSIN GT47 DOMAIN-CONTAINING PROTEIN"/>
    <property type="match status" value="1"/>
</dbReference>
<keyword evidence="10" id="KW-1185">Reference proteome</keyword>
<evidence type="ECO:0000256" key="4">
    <source>
        <dbReference type="ARBA" id="ARBA00022968"/>
    </source>
</evidence>
<dbReference type="InterPro" id="IPR004263">
    <property type="entry name" value="Exostosin"/>
</dbReference>
<dbReference type="AlphaFoldDB" id="A0A834WJJ6"/>
<keyword evidence="3" id="KW-0328">Glycosyltransferase</keyword>
<feature type="domain" description="Exostosin GT47" evidence="8">
    <location>
        <begin position="150"/>
        <end position="425"/>
    </location>
</feature>